<comment type="caution">
    <text evidence="1">The sequence shown here is derived from an EMBL/GenBank/DDBJ whole genome shotgun (WGS) entry which is preliminary data.</text>
</comment>
<dbReference type="AlphaFoldDB" id="A0AA90KHW0"/>
<dbReference type="EMBL" id="JABXJJ020000027">
    <property type="protein sequence ID" value="MDI5971924.1"/>
    <property type="molecule type" value="Genomic_DNA"/>
</dbReference>
<evidence type="ECO:0000313" key="1">
    <source>
        <dbReference type="EMBL" id="MDI5971924.1"/>
    </source>
</evidence>
<proteinExistence type="predicted"/>
<dbReference type="PROSITE" id="PS51257">
    <property type="entry name" value="PROKAR_LIPOPROTEIN"/>
    <property type="match status" value="1"/>
</dbReference>
<organism evidence="1">
    <name type="scientific">Streptantibioticus silvisoli</name>
    <dbReference type="NCBI Taxonomy" id="2705255"/>
    <lineage>
        <taxon>Bacteria</taxon>
        <taxon>Bacillati</taxon>
        <taxon>Actinomycetota</taxon>
        <taxon>Actinomycetes</taxon>
        <taxon>Kitasatosporales</taxon>
        <taxon>Streptomycetaceae</taxon>
        <taxon>Streptantibioticus</taxon>
    </lineage>
</organism>
<evidence type="ECO:0008006" key="2">
    <source>
        <dbReference type="Google" id="ProtNLM"/>
    </source>
</evidence>
<gene>
    <name evidence="1" type="ORF">POF50_021740</name>
</gene>
<reference evidence="1" key="1">
    <citation type="submission" date="2023-05" db="EMBL/GenBank/DDBJ databases">
        <title>Streptantibioticus silvisoli sp. nov., acidotolerant actinomycetes 1 from pine litter.</title>
        <authorList>
            <person name="Swiecimska M."/>
            <person name="Golinska P."/>
            <person name="Sangal V."/>
            <person name="Wachnowicz B."/>
            <person name="Goodfellow M."/>
        </authorList>
    </citation>
    <scope>NUCLEOTIDE SEQUENCE</scope>
    <source>
        <strain evidence="1">SL13</strain>
    </source>
</reference>
<protein>
    <recommendedName>
        <fullName evidence="2">Lipoprotein</fullName>
    </recommendedName>
</protein>
<accession>A0AA90KHW0</accession>
<name>A0AA90KHW0_9ACTN</name>
<sequence length="138" mass="13846">MTGRSGTGHGVAFRKAAGMVAAGLTVAVLTAGCAAGPAVPQHQPSRPRPTTVEGLAAAAGCEPAMQADRSGLREGTCLTSRGSYVMATFSSPASMRNWEAASRTSGRSLLVGTDWAVAGPAPALRPVQERLGGEVSPG</sequence>